<evidence type="ECO:0000313" key="1">
    <source>
        <dbReference type="EMBL" id="MEN0582270.1"/>
    </source>
</evidence>
<dbReference type="Gene3D" id="3.30.2000.20">
    <property type="match status" value="1"/>
</dbReference>
<name>A0ABU9VC71_9ENTR</name>
<comment type="caution">
    <text evidence="1">The sequence shown here is derived from an EMBL/GenBank/DDBJ whole genome shotgun (WGS) entry which is preliminary data.</text>
</comment>
<gene>
    <name evidence="1" type="ORF">AAIG39_25205</name>
</gene>
<dbReference type="Pfam" id="PF13554">
    <property type="entry name" value="Phage_tail_terminator_5"/>
    <property type="match status" value="1"/>
</dbReference>
<reference evidence="1 2" key="1">
    <citation type="submission" date="2024-02" db="EMBL/GenBank/DDBJ databases">
        <title>Whole genome of MDR Enterobacteriaceae from southern Thailand.</title>
        <authorList>
            <person name="Surachat K."/>
        </authorList>
    </citation>
    <scope>NUCLEOTIDE SEQUENCE [LARGE SCALE GENOMIC DNA]</scope>
    <source>
        <strain evidence="1 2">PSU_29</strain>
    </source>
</reference>
<dbReference type="RefSeq" id="WP_343195004.1">
    <property type="nucleotide sequence ID" value="NZ_JBCIVJ010000044.1"/>
</dbReference>
<evidence type="ECO:0000313" key="2">
    <source>
        <dbReference type="Proteomes" id="UP001411173"/>
    </source>
</evidence>
<organism evidence="1 2">
    <name type="scientific">Phytobacter palmae</name>
    <dbReference type="NCBI Taxonomy" id="1855371"/>
    <lineage>
        <taxon>Bacteria</taxon>
        <taxon>Pseudomonadati</taxon>
        <taxon>Pseudomonadota</taxon>
        <taxon>Gammaproteobacteria</taxon>
        <taxon>Enterobacterales</taxon>
        <taxon>Enterobacteriaceae</taxon>
        <taxon>Phytobacter</taxon>
    </lineage>
</organism>
<proteinExistence type="predicted"/>
<sequence>MTLTEIRNAVIARMTAQTAIAQSDVRYPNDKTYDPTGKSIWARLTNIPGIAGANEIGDGPVVHRTGLLIVQIFVPAGSGSLLVTQTADKIRELFEFQDDGRLSYFAVSAVDAGETDGWAQMNIQIPYRAL</sequence>
<dbReference type="EMBL" id="JBCIVJ010000044">
    <property type="protein sequence ID" value="MEN0582270.1"/>
    <property type="molecule type" value="Genomic_DNA"/>
</dbReference>
<protein>
    <submittedName>
        <fullName evidence="1">Phage tail terminator-like protein</fullName>
    </submittedName>
</protein>
<dbReference type="InterPro" id="IPR025395">
    <property type="entry name" value="Phage_tail_terminator-like"/>
</dbReference>
<dbReference type="Proteomes" id="UP001411173">
    <property type="component" value="Unassembled WGS sequence"/>
</dbReference>
<keyword evidence="2" id="KW-1185">Reference proteome</keyword>
<accession>A0ABU9VC71</accession>